<accession>A0A0C4F9E7</accession>
<dbReference type="STRING" id="630390.A0A0C4F9E7"/>
<gene>
    <name evidence="3" type="ORF">PTTG_09823</name>
</gene>
<keyword evidence="5" id="KW-1185">Reference proteome</keyword>
<protein>
    <recommendedName>
        <fullName evidence="2">Tet-like 2OG-Fe(II) oxygenase domain-containing protein</fullName>
    </recommendedName>
</protein>
<dbReference type="VEuPathDB" id="FungiDB:PTTG_09823"/>
<sequence length="448" mass="50987">MTRTRRKHLLRALANTHKSPLSPGDSAPFAWLKADDRQGPKGTRAVPSSNSNPSEQSNPPIGPSNQHRRKRVVSSSTARAMTIKVPKPRNPPPTYASRTAKKIARALRKLGTFGDVYFIIRSPSISVRLPKKLSPKHVRSPGPRIVRKVHCLPNLNKPYRQVVVSSSMVPQFVYQYHPYQPMPHTFIFTQLCEVIETLFAMAKFRPCNRRNGNRLNGAMHMIGFRPGNDKGKSGGTYARKKLTPAQTAEDNRLWAKLQSFNHFLADRMEAISSTAYRQNKELMQEYGIPNWSQDVWRELKKEDQIEKQFASNVSVTFNDFYNRPHQDTNDLNGWTYGIFSFIDKKTGKPIPPPVSELGHGILFPQHAYIVDFVKSEGIIELVWQTTKFDHCTTPPPPSLRNMKGRTWTHFGCSFQINKNLANVARILKNATAEHIFDKTLCKAQKYPS</sequence>
<evidence type="ECO:0000256" key="1">
    <source>
        <dbReference type="SAM" id="MobiDB-lite"/>
    </source>
</evidence>
<feature type="compositionally biased region" description="Low complexity" evidence="1">
    <location>
        <begin position="47"/>
        <end position="59"/>
    </location>
</feature>
<dbReference type="InterPro" id="IPR046798">
    <property type="entry name" value="2OG-FeII_Oxy_6"/>
</dbReference>
<reference evidence="3" key="2">
    <citation type="submission" date="2016-05" db="EMBL/GenBank/DDBJ databases">
        <title>Comparative analysis highlights variable genome content of wheat rusts and divergence of the mating loci.</title>
        <authorList>
            <person name="Cuomo C.A."/>
            <person name="Bakkeren G."/>
            <person name="Szabo L."/>
            <person name="Khalil H."/>
            <person name="Joly D."/>
            <person name="Goldberg J."/>
            <person name="Young S."/>
            <person name="Zeng Q."/>
            <person name="Fellers J."/>
        </authorList>
    </citation>
    <scope>NUCLEOTIDE SEQUENCE [LARGE SCALE GENOMIC DNA]</scope>
    <source>
        <strain evidence="3">1-1 BBBD Race 1</strain>
    </source>
</reference>
<organism evidence="3">
    <name type="scientific">Puccinia triticina (isolate 1-1 / race 1 (BBBD))</name>
    <name type="common">Brown leaf rust fungus</name>
    <dbReference type="NCBI Taxonomy" id="630390"/>
    <lineage>
        <taxon>Eukaryota</taxon>
        <taxon>Fungi</taxon>
        <taxon>Dikarya</taxon>
        <taxon>Basidiomycota</taxon>
        <taxon>Pucciniomycotina</taxon>
        <taxon>Pucciniomycetes</taxon>
        <taxon>Pucciniales</taxon>
        <taxon>Pucciniaceae</taxon>
        <taxon>Puccinia</taxon>
    </lineage>
</organism>
<proteinExistence type="predicted"/>
<feature type="compositionally biased region" description="Basic residues" evidence="1">
    <location>
        <begin position="1"/>
        <end position="10"/>
    </location>
</feature>
<dbReference type="AlphaFoldDB" id="A0A0C4F9E7"/>
<evidence type="ECO:0000259" key="2">
    <source>
        <dbReference type="Pfam" id="PF20515"/>
    </source>
</evidence>
<evidence type="ECO:0000313" key="5">
    <source>
        <dbReference type="Proteomes" id="UP000005240"/>
    </source>
</evidence>
<dbReference type="Proteomes" id="UP000005240">
    <property type="component" value="Unassembled WGS sequence"/>
</dbReference>
<dbReference type="EMBL" id="ADAS02000288">
    <property type="protein sequence ID" value="OAV87763.1"/>
    <property type="molecule type" value="Genomic_DNA"/>
</dbReference>
<dbReference type="EnsemblFungi" id="PTTG_09823-t43_1">
    <property type="protein sequence ID" value="PTTG_09823-t43_1-p1"/>
    <property type="gene ID" value="PTTG_09823"/>
</dbReference>
<reference evidence="4 5" key="3">
    <citation type="journal article" date="2017" name="G3 (Bethesda)">
        <title>Comparative analysis highlights variable genome content of wheat rusts and divergence of the mating loci.</title>
        <authorList>
            <person name="Cuomo C.A."/>
            <person name="Bakkeren G."/>
            <person name="Khalil H.B."/>
            <person name="Panwar V."/>
            <person name="Joly D."/>
            <person name="Linning R."/>
            <person name="Sakthikumar S."/>
            <person name="Song X."/>
            <person name="Adiconis X."/>
            <person name="Fan L."/>
            <person name="Goldberg J.M."/>
            <person name="Levin J.Z."/>
            <person name="Young S."/>
            <person name="Zeng Q."/>
            <person name="Anikster Y."/>
            <person name="Bruce M."/>
            <person name="Wang M."/>
            <person name="Yin C."/>
            <person name="McCallum B."/>
            <person name="Szabo L.J."/>
            <person name="Hulbert S."/>
            <person name="Chen X."/>
            <person name="Fellers J.P."/>
        </authorList>
    </citation>
    <scope>NUCLEOTIDE SEQUENCE</scope>
    <source>
        <strain evidence="4">isolate 1-1 / race 1 (BBBD)</strain>
        <strain evidence="5">Isolate 1-1 / race 1 (BBBD)</strain>
    </source>
</reference>
<dbReference type="OrthoDB" id="2505769at2759"/>
<dbReference type="Pfam" id="PF20515">
    <property type="entry name" value="2OG-FeII_Oxy_6"/>
    <property type="match status" value="1"/>
</dbReference>
<feature type="domain" description="Tet-like 2OG-Fe(II) oxygenase" evidence="2">
    <location>
        <begin position="201"/>
        <end position="395"/>
    </location>
</feature>
<evidence type="ECO:0000313" key="4">
    <source>
        <dbReference type="EnsemblFungi" id="PTTG_09823-t43_1-p1"/>
    </source>
</evidence>
<evidence type="ECO:0000313" key="3">
    <source>
        <dbReference type="EMBL" id="OAV87763.1"/>
    </source>
</evidence>
<dbReference type="OMA" id="ANTHKSP"/>
<reference evidence="4" key="4">
    <citation type="submission" date="2025-05" db="UniProtKB">
        <authorList>
            <consortium name="EnsemblFungi"/>
        </authorList>
    </citation>
    <scope>IDENTIFICATION</scope>
    <source>
        <strain evidence="4">isolate 1-1 / race 1 (BBBD)</strain>
    </source>
</reference>
<reference evidence="3" key="1">
    <citation type="submission" date="2009-11" db="EMBL/GenBank/DDBJ databases">
        <authorList>
            <consortium name="The Broad Institute Genome Sequencing Platform"/>
            <person name="Ward D."/>
            <person name="Feldgarden M."/>
            <person name="Earl A."/>
            <person name="Young S.K."/>
            <person name="Zeng Q."/>
            <person name="Koehrsen M."/>
            <person name="Alvarado L."/>
            <person name="Berlin A."/>
            <person name="Bochicchio J."/>
            <person name="Borenstein D."/>
            <person name="Chapman S.B."/>
            <person name="Chen Z."/>
            <person name="Engels R."/>
            <person name="Freedman E."/>
            <person name="Gellesch M."/>
            <person name="Goldberg J."/>
            <person name="Griggs A."/>
            <person name="Gujja S."/>
            <person name="Heilman E."/>
            <person name="Heiman D."/>
            <person name="Hepburn T."/>
            <person name="Howarth C."/>
            <person name="Jen D."/>
            <person name="Larson L."/>
            <person name="Lewis B."/>
            <person name="Mehta T."/>
            <person name="Park D."/>
            <person name="Pearson M."/>
            <person name="Roberts A."/>
            <person name="Saif S."/>
            <person name="Shea T."/>
            <person name="Shenoy N."/>
            <person name="Sisk P."/>
            <person name="Stolte C."/>
            <person name="Sykes S."/>
            <person name="Thomson T."/>
            <person name="Walk T."/>
            <person name="White J."/>
            <person name="Yandava C."/>
            <person name="Izard J."/>
            <person name="Baranova O.V."/>
            <person name="Blanton J.M."/>
            <person name="Tanner A.C."/>
            <person name="Dewhirst F.E."/>
            <person name="Haas B."/>
            <person name="Nusbaum C."/>
            <person name="Birren B."/>
        </authorList>
    </citation>
    <scope>NUCLEOTIDE SEQUENCE [LARGE SCALE GENOMIC DNA]</scope>
    <source>
        <strain evidence="3">1-1 BBBD Race 1</strain>
    </source>
</reference>
<name>A0A0C4F9E7_PUCT1</name>
<feature type="region of interest" description="Disordered" evidence="1">
    <location>
        <begin position="1"/>
        <end position="96"/>
    </location>
</feature>